<reference evidence="1 2" key="1">
    <citation type="submission" date="2023-07" db="EMBL/GenBank/DDBJ databases">
        <authorList>
            <person name="Girao M."/>
            <person name="Carvalho M.F."/>
        </authorList>
    </citation>
    <scope>NUCLEOTIDE SEQUENCE [LARGE SCALE GENOMIC DNA]</scope>
    <source>
        <strain evidence="1 2">YIM65754</strain>
    </source>
</reference>
<accession>A0ABU7LL25</accession>
<evidence type="ECO:0000313" key="2">
    <source>
        <dbReference type="Proteomes" id="UP001336020"/>
    </source>
</evidence>
<gene>
    <name evidence="1" type="ORF">Q7514_32615</name>
</gene>
<sequence length="71" mass="7587">MDIQRNYALSTIALGPYDDLDALHADLANHAETAVTLANQSEGQTLVSMSHSIVVIGGKLHASVVLSFEEH</sequence>
<proteinExistence type="predicted"/>
<evidence type="ECO:0000313" key="1">
    <source>
        <dbReference type="EMBL" id="MEE2062278.1"/>
    </source>
</evidence>
<comment type="caution">
    <text evidence="1">The sequence shown here is derived from an EMBL/GenBank/DDBJ whole genome shotgun (WGS) entry which is preliminary data.</text>
</comment>
<protein>
    <submittedName>
        <fullName evidence="1">Uncharacterized protein</fullName>
    </submittedName>
</protein>
<dbReference type="RefSeq" id="WP_330137316.1">
    <property type="nucleotide sequence ID" value="NZ_JAUTXY010000033.1"/>
</dbReference>
<dbReference type="EMBL" id="JAUTXY010000033">
    <property type="protein sequence ID" value="MEE2062278.1"/>
    <property type="molecule type" value="Genomic_DNA"/>
</dbReference>
<keyword evidence="2" id="KW-1185">Reference proteome</keyword>
<name>A0ABU7LL25_9NOCA</name>
<organism evidence="1 2">
    <name type="scientific">Rhodococcus artemisiae</name>
    <dbReference type="NCBI Taxonomy" id="714159"/>
    <lineage>
        <taxon>Bacteria</taxon>
        <taxon>Bacillati</taxon>
        <taxon>Actinomycetota</taxon>
        <taxon>Actinomycetes</taxon>
        <taxon>Mycobacteriales</taxon>
        <taxon>Nocardiaceae</taxon>
        <taxon>Rhodococcus</taxon>
    </lineage>
</organism>
<dbReference type="Proteomes" id="UP001336020">
    <property type="component" value="Unassembled WGS sequence"/>
</dbReference>